<sequence>MEYLTKNFYSKRQVVTSKSHPNIDTKGCVKKLNKWLAKPDQQDVKVDHFIIKPKWGDNVVVNGMFRCTVLTQLTIIYHHE</sequence>
<dbReference type="GeneID" id="26793831"/>
<keyword evidence="2" id="KW-1185">Reference proteome</keyword>
<reference evidence="2" key="1">
    <citation type="submission" date="2014-10" db="EMBL/GenBank/DDBJ databases">
        <title>Characterization of Lactobacillus fermentum phage vB_S_LfeInf.</title>
        <authorList>
            <person name="Liu M."/>
            <person name="Gill J.J."/>
            <person name="Berry J."/>
            <person name="Young R.III."/>
            <person name="Summer E.J."/>
        </authorList>
    </citation>
    <scope>NUCLEOTIDE SEQUENCE [LARGE SCALE GENOMIC DNA]</scope>
</reference>
<protein>
    <submittedName>
        <fullName evidence="1">Uncharacterized protein</fullName>
    </submittedName>
</protein>
<name>A0A0A7NP00_9CAUD</name>
<dbReference type="EMBL" id="KP054477">
    <property type="protein sequence ID" value="AIZ94669.1"/>
    <property type="molecule type" value="Genomic_DNA"/>
</dbReference>
<evidence type="ECO:0000313" key="1">
    <source>
        <dbReference type="EMBL" id="AIZ94669.1"/>
    </source>
</evidence>
<dbReference type="Proteomes" id="UP000030922">
    <property type="component" value="Segment"/>
</dbReference>
<proteinExistence type="predicted"/>
<dbReference type="KEGG" id="vg:26793831"/>
<accession>A0A0A7NP00</accession>
<evidence type="ECO:0000313" key="2">
    <source>
        <dbReference type="Proteomes" id="UP000030922"/>
    </source>
</evidence>
<reference evidence="1 2" key="2">
    <citation type="journal article" date="2015" name="Biotechnol. Biofuels">
        <title>Bacteriophage application restores ethanol fermentation characteristics disrupted by Lactobacillus fermentum.</title>
        <authorList>
            <person name="Liu M."/>
            <person name="Bischoff K.M."/>
            <person name="Gill J.J."/>
            <person name="Mire-Criscione M.D."/>
            <person name="Berry J.D."/>
            <person name="Young R."/>
            <person name="Summer E.J."/>
        </authorList>
    </citation>
    <scope>NUCLEOTIDE SEQUENCE [LARGE SCALE GENOMIC DNA]</scope>
</reference>
<gene>
    <name evidence="1" type="ORF">LfeInf_043</name>
</gene>
<dbReference type="RefSeq" id="YP_009222281.1">
    <property type="nucleotide sequence ID" value="NC_029058.1"/>
</dbReference>
<organism evidence="1 2">
    <name type="scientific">Lactobacillus phage LfeInf</name>
    <dbReference type="NCBI Taxonomy" id="1567484"/>
    <lineage>
        <taxon>Viruses</taxon>
        <taxon>Duplodnaviria</taxon>
        <taxon>Heunggongvirae</taxon>
        <taxon>Uroviricota</taxon>
        <taxon>Caudoviricetes</taxon>
        <taxon>Herelleviridae</taxon>
        <taxon>Hopescreekvirus</taxon>
        <taxon>Hopescreekvirus LfeInf</taxon>
    </lineage>
</organism>